<reference evidence="1" key="1">
    <citation type="submission" date="2022-04" db="EMBL/GenBank/DDBJ databases">
        <title>Hymenobacter sp. isolated from the air.</title>
        <authorList>
            <person name="Won M."/>
            <person name="Lee C.-M."/>
            <person name="Woen H.-Y."/>
            <person name="Kwon S.-W."/>
        </authorList>
    </citation>
    <scope>NUCLEOTIDE SEQUENCE</scope>
    <source>
        <strain evidence="1">5420S-77</strain>
    </source>
</reference>
<proteinExistence type="predicted"/>
<protein>
    <submittedName>
        <fullName evidence="1">Uncharacterized protein</fullName>
    </submittedName>
</protein>
<evidence type="ECO:0000313" key="2">
    <source>
        <dbReference type="Proteomes" id="UP000830401"/>
    </source>
</evidence>
<dbReference type="RefSeq" id="WP_245119074.1">
    <property type="nucleotide sequence ID" value="NZ_CP095061.1"/>
</dbReference>
<dbReference type="EMBL" id="CP095061">
    <property type="protein sequence ID" value="UOQ65065.1"/>
    <property type="molecule type" value="Genomic_DNA"/>
</dbReference>
<evidence type="ECO:0000313" key="1">
    <source>
        <dbReference type="EMBL" id="UOQ65065.1"/>
    </source>
</evidence>
<accession>A0ABY4G2G0</accession>
<dbReference type="Proteomes" id="UP000830401">
    <property type="component" value="Chromosome"/>
</dbReference>
<keyword evidence="2" id="KW-1185">Reference proteome</keyword>
<organism evidence="1 2">
    <name type="scientific">Hymenobacter volaticus</name>
    <dbReference type="NCBI Taxonomy" id="2932254"/>
    <lineage>
        <taxon>Bacteria</taxon>
        <taxon>Pseudomonadati</taxon>
        <taxon>Bacteroidota</taxon>
        <taxon>Cytophagia</taxon>
        <taxon>Cytophagales</taxon>
        <taxon>Hymenobacteraceae</taxon>
        <taxon>Hymenobacter</taxon>
    </lineage>
</organism>
<gene>
    <name evidence="1" type="ORF">MUN86_16020</name>
</gene>
<name>A0ABY4G2G0_9BACT</name>
<sequence>MDDYFGLEIPPGWKTGVEEVSNNVYKVELRNTNEQVAGDTSHDLKASLEKCIQAALEIDVQMKHLSKGIARARGEY</sequence>